<dbReference type="GO" id="GO:0005525">
    <property type="term" value="F:GTP binding"/>
    <property type="evidence" value="ECO:0007669"/>
    <property type="project" value="UniProtKB-UniRule"/>
</dbReference>
<dbReference type="InterPro" id="IPR006297">
    <property type="entry name" value="EF-4"/>
</dbReference>
<dbReference type="EMBL" id="GEBQ01002090">
    <property type="protein sequence ID" value="JAT37887.1"/>
    <property type="molecule type" value="Transcribed_RNA"/>
</dbReference>
<dbReference type="GO" id="GO:0005743">
    <property type="term" value="C:mitochondrial inner membrane"/>
    <property type="evidence" value="ECO:0007669"/>
    <property type="project" value="UniProtKB-SubCell"/>
</dbReference>
<dbReference type="InterPro" id="IPR038363">
    <property type="entry name" value="LepA_C_sf"/>
</dbReference>
<dbReference type="InterPro" id="IPR013842">
    <property type="entry name" value="LepA_CTD"/>
</dbReference>
<dbReference type="NCBIfam" id="TIGR00231">
    <property type="entry name" value="small_GTP"/>
    <property type="match status" value="1"/>
</dbReference>
<dbReference type="GO" id="GO:0006412">
    <property type="term" value="P:translation"/>
    <property type="evidence" value="ECO:0007669"/>
    <property type="project" value="UniProtKB-KW"/>
</dbReference>
<dbReference type="FunFam" id="3.40.50.300:FF:000078">
    <property type="entry name" value="Elongation factor 4"/>
    <property type="match status" value="1"/>
</dbReference>
<feature type="domain" description="Tr-type G" evidence="9">
    <location>
        <begin position="63"/>
        <end position="244"/>
    </location>
</feature>
<evidence type="ECO:0000256" key="4">
    <source>
        <dbReference type="ARBA" id="ARBA00022801"/>
    </source>
</evidence>
<dbReference type="PANTHER" id="PTHR43512">
    <property type="entry name" value="TRANSLATION FACTOR GUF1-RELATED"/>
    <property type="match status" value="1"/>
</dbReference>
<accession>A0A1B6LX32</accession>
<keyword evidence="8" id="KW-0648">Protein biosynthesis</keyword>
<dbReference type="CDD" id="cd03709">
    <property type="entry name" value="lepA_C"/>
    <property type="match status" value="1"/>
</dbReference>
<keyword evidence="7 8" id="KW-0472">Membrane</keyword>
<comment type="function">
    <text evidence="8">Promotes mitochondrial protein synthesis. May act as a fidelity factor of the translation reaction, by catalyzing a one-codon backward translocation of tRNAs on improperly translocated ribosomes. Binds to mitochondrial ribosomes in a GTP-dependent manner.</text>
</comment>
<dbReference type="Gene3D" id="3.40.50.300">
    <property type="entry name" value="P-loop containing nucleotide triphosphate hydrolases"/>
    <property type="match status" value="1"/>
</dbReference>
<comment type="subcellular location">
    <subcellularLocation>
        <location evidence="8">Mitochondrion inner membrane</location>
        <topology evidence="8">Peripheral membrane protein</topology>
        <orientation evidence="8">Matrix side</orientation>
    </subcellularLocation>
</comment>
<dbReference type="InterPro" id="IPR031157">
    <property type="entry name" value="G_TR_CS"/>
</dbReference>
<dbReference type="Gene3D" id="3.30.70.240">
    <property type="match status" value="1"/>
</dbReference>
<dbReference type="Pfam" id="PF00009">
    <property type="entry name" value="GTP_EFTU"/>
    <property type="match status" value="1"/>
</dbReference>
<dbReference type="SUPFAM" id="SSF50447">
    <property type="entry name" value="Translation proteins"/>
    <property type="match status" value="1"/>
</dbReference>
<evidence type="ECO:0000259" key="9">
    <source>
        <dbReference type="PROSITE" id="PS51722"/>
    </source>
</evidence>
<dbReference type="FunFam" id="3.30.70.870:FF:000004">
    <property type="entry name" value="Translation factor GUF1, mitochondrial"/>
    <property type="match status" value="1"/>
</dbReference>
<dbReference type="GO" id="GO:0005759">
    <property type="term" value="C:mitochondrial matrix"/>
    <property type="evidence" value="ECO:0007669"/>
    <property type="project" value="UniProtKB-UniRule"/>
</dbReference>
<feature type="binding site" evidence="8">
    <location>
        <begin position="191"/>
        <end position="194"/>
    </location>
    <ligand>
        <name>GTP</name>
        <dbReference type="ChEBI" id="CHEBI:37565"/>
    </ligand>
</feature>
<dbReference type="Pfam" id="PF06421">
    <property type="entry name" value="LepA_C"/>
    <property type="match status" value="1"/>
</dbReference>
<protein>
    <recommendedName>
        <fullName evidence="8">Translation factor GUF1 homolog, mitochondrial</fullName>
        <ecNumber evidence="8">3.6.5.n1</ecNumber>
    </recommendedName>
    <alternativeName>
        <fullName evidence="8">Elongation factor 4 homolog</fullName>
        <shortName evidence="8">EF-4</shortName>
    </alternativeName>
    <alternativeName>
        <fullName evidence="8">GTPase GUF1 homolog</fullName>
    </alternativeName>
    <alternativeName>
        <fullName evidence="8">Ribosomal back-translocase</fullName>
    </alternativeName>
</protein>
<dbReference type="GO" id="GO:0097177">
    <property type="term" value="F:mitochondrial ribosome binding"/>
    <property type="evidence" value="ECO:0007669"/>
    <property type="project" value="TreeGrafter"/>
</dbReference>
<dbReference type="EMBL" id="GEBQ01011725">
    <property type="protein sequence ID" value="JAT28252.1"/>
    <property type="molecule type" value="Transcribed_RNA"/>
</dbReference>
<name>A0A1B6LX32_9HEMI</name>
<dbReference type="GO" id="GO:0045727">
    <property type="term" value="P:positive regulation of translation"/>
    <property type="evidence" value="ECO:0007669"/>
    <property type="project" value="UniProtKB-UniRule"/>
</dbReference>
<dbReference type="CDD" id="cd16260">
    <property type="entry name" value="EF4_III"/>
    <property type="match status" value="1"/>
</dbReference>
<dbReference type="SUPFAM" id="SSF54980">
    <property type="entry name" value="EF-G C-terminal domain-like"/>
    <property type="match status" value="2"/>
</dbReference>
<dbReference type="HAMAP" id="MF_00071">
    <property type="entry name" value="LepA"/>
    <property type="match status" value="1"/>
</dbReference>
<dbReference type="FunFam" id="3.30.70.240:FF:000007">
    <property type="entry name" value="Translation factor GUF1, mitochondrial"/>
    <property type="match status" value="1"/>
</dbReference>
<keyword evidence="5 8" id="KW-0496">Mitochondrion</keyword>
<dbReference type="SUPFAM" id="SSF52540">
    <property type="entry name" value="P-loop containing nucleoside triphosphate hydrolases"/>
    <property type="match status" value="1"/>
</dbReference>
<keyword evidence="2 8" id="KW-0547">Nucleotide-binding</keyword>
<proteinExistence type="inferred from homology"/>
<evidence type="ECO:0000256" key="1">
    <source>
        <dbReference type="ARBA" id="ARBA00005454"/>
    </source>
</evidence>
<evidence type="ECO:0000256" key="5">
    <source>
        <dbReference type="ARBA" id="ARBA00023128"/>
    </source>
</evidence>
<evidence type="ECO:0000313" key="11">
    <source>
        <dbReference type="EMBL" id="JAT37887.1"/>
    </source>
</evidence>
<dbReference type="InterPro" id="IPR027417">
    <property type="entry name" value="P-loop_NTPase"/>
</dbReference>
<dbReference type="Pfam" id="PF00679">
    <property type="entry name" value="EFG_C"/>
    <property type="match status" value="1"/>
</dbReference>
<dbReference type="PRINTS" id="PR00315">
    <property type="entry name" value="ELONGATNFCT"/>
</dbReference>
<dbReference type="CDD" id="cd01890">
    <property type="entry name" value="LepA"/>
    <property type="match status" value="1"/>
</dbReference>
<reference evidence="10" key="1">
    <citation type="submission" date="2015-11" db="EMBL/GenBank/DDBJ databases">
        <title>De novo transcriptome assembly of four potential Pierce s Disease insect vectors from Arizona vineyards.</title>
        <authorList>
            <person name="Tassone E.E."/>
        </authorList>
    </citation>
    <scope>NUCLEOTIDE SEQUENCE</scope>
</reference>
<comment type="similarity">
    <text evidence="1">Belongs to the TRAFAC class translation factor GTPase superfamily. Classic translation factor GTPase family. LepA subfamily.</text>
</comment>
<feature type="binding site" evidence="8">
    <location>
        <begin position="137"/>
        <end position="141"/>
    </location>
    <ligand>
        <name>GTP</name>
        <dbReference type="ChEBI" id="CHEBI:37565"/>
    </ligand>
</feature>
<dbReference type="AlphaFoldDB" id="A0A1B6LX32"/>
<keyword evidence="4 8" id="KW-0378">Hydrolase</keyword>
<evidence type="ECO:0000256" key="6">
    <source>
        <dbReference type="ARBA" id="ARBA00023134"/>
    </source>
</evidence>
<dbReference type="InterPro" id="IPR000640">
    <property type="entry name" value="EFG_V-like"/>
</dbReference>
<dbReference type="PROSITE" id="PS51722">
    <property type="entry name" value="G_TR_2"/>
    <property type="match status" value="1"/>
</dbReference>
<comment type="similarity">
    <text evidence="8">Belongs to the GTP-binding elongation factor family. LepA subfamily.</text>
</comment>
<dbReference type="InterPro" id="IPR035647">
    <property type="entry name" value="EFG_III/V"/>
</dbReference>
<dbReference type="FunFam" id="3.30.70.2570:FF:000001">
    <property type="entry name" value="Translation factor GUF1, mitochondrial"/>
    <property type="match status" value="1"/>
</dbReference>
<dbReference type="GO" id="GO:0003924">
    <property type="term" value="F:GTPase activity"/>
    <property type="evidence" value="ECO:0007669"/>
    <property type="project" value="UniProtKB-UniRule"/>
</dbReference>
<dbReference type="PROSITE" id="PS00301">
    <property type="entry name" value="G_TR_1"/>
    <property type="match status" value="1"/>
</dbReference>
<dbReference type="EC" id="3.6.5.n1" evidence="8"/>
<evidence type="ECO:0000256" key="7">
    <source>
        <dbReference type="ARBA" id="ARBA00023136"/>
    </source>
</evidence>
<evidence type="ECO:0000256" key="2">
    <source>
        <dbReference type="ARBA" id="ARBA00022741"/>
    </source>
</evidence>
<dbReference type="CDD" id="cd03699">
    <property type="entry name" value="EF4_II"/>
    <property type="match status" value="1"/>
</dbReference>
<dbReference type="InterPro" id="IPR000795">
    <property type="entry name" value="T_Tr_GTP-bd_dom"/>
</dbReference>
<evidence type="ECO:0000313" key="10">
    <source>
        <dbReference type="EMBL" id="JAT28252.1"/>
    </source>
</evidence>
<organism evidence="10">
    <name type="scientific">Graphocephala atropunctata</name>
    <dbReference type="NCBI Taxonomy" id="36148"/>
    <lineage>
        <taxon>Eukaryota</taxon>
        <taxon>Metazoa</taxon>
        <taxon>Ecdysozoa</taxon>
        <taxon>Arthropoda</taxon>
        <taxon>Hexapoda</taxon>
        <taxon>Insecta</taxon>
        <taxon>Pterygota</taxon>
        <taxon>Neoptera</taxon>
        <taxon>Paraneoptera</taxon>
        <taxon>Hemiptera</taxon>
        <taxon>Auchenorrhyncha</taxon>
        <taxon>Membracoidea</taxon>
        <taxon>Cicadellidae</taxon>
        <taxon>Cicadellinae</taxon>
        <taxon>Cicadellini</taxon>
        <taxon>Graphocephala</taxon>
    </lineage>
</organism>
<dbReference type="NCBIfam" id="TIGR01393">
    <property type="entry name" value="lepA"/>
    <property type="match status" value="1"/>
</dbReference>
<sequence length="662" mass="73417">MLIRPILLIYNARSLLKRPLCNQHLLLFINQRCLANRSEGLEERIESRNAASSNTRPEDIPQKNIRNFSIIAHVDHGKSTLADRLLEMTGTLEANPENKQVLDRLQVERERGITVKAQTASLFYQYKGEEYLLNLIDTPGHVDFSNEVSRSLASCQGVILLVDANQGVQAQTVANFYLAFNRELAILPVLNKIDLKNAKPDQVKDQLFNLFTIDPDDVLMISAKMGTGVDSVLEALVTRVPPPPGSRTAPLRALVFDSWYDRYRGAVALVYIRDGTVQPGDEVFSHHSKRSYTVRGVGVLRPHEQPTSCLVGGQVGYVVCNMRSVSEAHIGDTLHTKGREVEPLGGITPARPMVYAGVYPLDQSQHVGLRSAIEKLALNDPAVTVTNDSSPALGQGWRVGFLGLLHLEVFNQRLEQEYGAEAVMTAPSVPYRVKITGKKNISLYGGEEILVSDPSKLPDPSVITELLEPMVLGTIITPEKYMYKIVGECMERRGVQKSSVNIDGSRVMLQFVLPLNEIIIDFHDNIKALTSGFASFDYEDHGYVSSPLVKLDIMLNGVSVDALASIVHISKAQSVGKRMCAKLVEIIPRQMIHIAIQAAVGSKVIARENLKAFRKDVTAKLYGGDVTRRQKLLKQQSEGKKKMKKIANISLPRETFIDVLKR</sequence>
<dbReference type="Gene3D" id="3.30.70.870">
    <property type="entry name" value="Elongation Factor G (Translational Gtpase), domain 3"/>
    <property type="match status" value="1"/>
</dbReference>
<dbReference type="InterPro" id="IPR004161">
    <property type="entry name" value="EFTu-like_2"/>
</dbReference>
<evidence type="ECO:0000256" key="8">
    <source>
        <dbReference type="HAMAP-Rule" id="MF_03137"/>
    </source>
</evidence>
<dbReference type="PANTHER" id="PTHR43512:SF7">
    <property type="entry name" value="TRANSLATION FACTOR GUF1, MITOCHONDRIAL"/>
    <property type="match status" value="1"/>
</dbReference>
<comment type="catalytic activity">
    <reaction evidence="8">
        <text>GTP + H2O = GDP + phosphate + H(+)</text>
        <dbReference type="Rhea" id="RHEA:19669"/>
        <dbReference type="ChEBI" id="CHEBI:15377"/>
        <dbReference type="ChEBI" id="CHEBI:15378"/>
        <dbReference type="ChEBI" id="CHEBI:37565"/>
        <dbReference type="ChEBI" id="CHEBI:43474"/>
        <dbReference type="ChEBI" id="CHEBI:58189"/>
        <dbReference type="EC" id="3.6.5.n1"/>
    </reaction>
</comment>
<dbReference type="InterPro" id="IPR035654">
    <property type="entry name" value="LepA_IV"/>
</dbReference>
<dbReference type="Gene3D" id="2.40.30.10">
    <property type="entry name" value="Translation factors"/>
    <property type="match status" value="1"/>
</dbReference>
<dbReference type="FunFam" id="2.40.30.10:FF:000015">
    <property type="entry name" value="Translation factor GUF1, mitochondrial"/>
    <property type="match status" value="1"/>
</dbReference>
<gene>
    <name evidence="11" type="ORF">g.16046</name>
    <name evidence="10" type="ORF">g.16047</name>
</gene>
<dbReference type="Pfam" id="PF03144">
    <property type="entry name" value="GTP_EFTU_D2"/>
    <property type="match status" value="1"/>
</dbReference>
<dbReference type="InterPro" id="IPR009000">
    <property type="entry name" value="Transl_B-barrel_sf"/>
</dbReference>
<dbReference type="InterPro" id="IPR005225">
    <property type="entry name" value="Small_GTP-bd"/>
</dbReference>
<keyword evidence="6 8" id="KW-0342">GTP-binding</keyword>
<dbReference type="Gene3D" id="3.30.70.2570">
    <property type="entry name" value="Elongation factor 4, C-terminal domain"/>
    <property type="match status" value="1"/>
</dbReference>
<keyword evidence="3 8" id="KW-0999">Mitochondrion inner membrane</keyword>
<feature type="binding site" evidence="8">
    <location>
        <begin position="72"/>
        <end position="79"/>
    </location>
    <ligand>
        <name>GTP</name>
        <dbReference type="ChEBI" id="CHEBI:37565"/>
    </ligand>
</feature>
<evidence type="ECO:0000256" key="3">
    <source>
        <dbReference type="ARBA" id="ARBA00022792"/>
    </source>
</evidence>